<evidence type="ECO:0000256" key="6">
    <source>
        <dbReference type="ARBA" id="ARBA00023004"/>
    </source>
</evidence>
<feature type="chain" id="PRO_5042880794" description="Heme haloperoxidase family profile domain-containing protein" evidence="8">
    <location>
        <begin position="18"/>
        <end position="402"/>
    </location>
</feature>
<keyword evidence="4" id="KW-0479">Metal-binding</keyword>
<evidence type="ECO:0000256" key="5">
    <source>
        <dbReference type="ARBA" id="ARBA00023002"/>
    </source>
</evidence>
<comment type="similarity">
    <text evidence="7">Belongs to the chloroperoxidase family.</text>
</comment>
<sequence length="402" mass="42727">MLSSLILLSSIAPLSSAFPDVKNRGIIFDPVAQLVSVSGEHAWKAPGPNDQRGPCPAMNAVANHGYIPRNGFTTIGQAVQGLNEALGISVEFGTVLAIIAAIEAGDGLAFSIGGPPPPNLIAGGLLGQPLGISYSHNRFEGDASLTRNDLYTSGDAHTLQLPLFKQLLDFAGDRDNFDLDVIGGFSALRYNNSLYNNPYFFRGPVGFAVPPGTSGLVANVFSNKSVEYPDGYLNKENLKSFFGVTGDDDNLQFTPGHERIPENWYKRNVFDPYSTASFAADMLAIYTSNPQIITLGGNTGKVNTMTPIDVGNLTGGVYNAANLLQGNNLVCFIFQVLAFESPDIISNGGVINDLLGLIDASLQSAVTNALSSLACPQLTEFDDGQLSNFPGYTKFHANIGSY</sequence>
<comment type="cofactor">
    <cofactor evidence="1">
        <name>heme b</name>
        <dbReference type="ChEBI" id="CHEBI:60344"/>
    </cofactor>
</comment>
<dbReference type="SUPFAM" id="SSF47571">
    <property type="entry name" value="Cloroperoxidase"/>
    <property type="match status" value="1"/>
</dbReference>
<keyword evidence="6" id="KW-0408">Iron</keyword>
<dbReference type="InterPro" id="IPR000028">
    <property type="entry name" value="Chloroperoxidase"/>
</dbReference>
<feature type="signal peptide" evidence="8">
    <location>
        <begin position="1"/>
        <end position="17"/>
    </location>
</feature>
<dbReference type="GO" id="GO:0046872">
    <property type="term" value="F:metal ion binding"/>
    <property type="evidence" value="ECO:0007669"/>
    <property type="project" value="UniProtKB-KW"/>
</dbReference>
<dbReference type="GO" id="GO:0004601">
    <property type="term" value="F:peroxidase activity"/>
    <property type="evidence" value="ECO:0007669"/>
    <property type="project" value="UniProtKB-KW"/>
</dbReference>
<evidence type="ECO:0000256" key="7">
    <source>
        <dbReference type="ARBA" id="ARBA00025795"/>
    </source>
</evidence>
<dbReference type="Gene3D" id="1.10.489.10">
    <property type="entry name" value="Chloroperoxidase-like"/>
    <property type="match status" value="1"/>
</dbReference>
<feature type="domain" description="Heme haloperoxidase family profile" evidence="9">
    <location>
        <begin position="39"/>
        <end position="280"/>
    </location>
</feature>
<evidence type="ECO:0000256" key="1">
    <source>
        <dbReference type="ARBA" id="ARBA00001970"/>
    </source>
</evidence>
<evidence type="ECO:0000256" key="4">
    <source>
        <dbReference type="ARBA" id="ARBA00022723"/>
    </source>
</evidence>
<evidence type="ECO:0000313" key="11">
    <source>
        <dbReference type="Proteomes" id="UP001303373"/>
    </source>
</evidence>
<keyword evidence="2" id="KW-0575">Peroxidase</keyword>
<name>A0AAQ3M4X7_9PEZI</name>
<evidence type="ECO:0000259" key="9">
    <source>
        <dbReference type="PROSITE" id="PS51405"/>
    </source>
</evidence>
<dbReference type="EMBL" id="CP138585">
    <property type="protein sequence ID" value="WPH01374.1"/>
    <property type="molecule type" value="Genomic_DNA"/>
</dbReference>
<protein>
    <recommendedName>
        <fullName evidence="9">Heme haloperoxidase family profile domain-containing protein</fullName>
    </recommendedName>
</protein>
<evidence type="ECO:0000313" key="10">
    <source>
        <dbReference type="EMBL" id="WPH01374.1"/>
    </source>
</evidence>
<proteinExistence type="inferred from homology"/>
<keyword evidence="8" id="KW-0732">Signal</keyword>
<dbReference type="AlphaFoldDB" id="A0AAQ3M4X7"/>
<keyword evidence="11" id="KW-1185">Reference proteome</keyword>
<reference evidence="10 11" key="1">
    <citation type="submission" date="2023-11" db="EMBL/GenBank/DDBJ databases">
        <title>An acidophilic fungus is an integral part of prey digestion in a carnivorous sundew plant.</title>
        <authorList>
            <person name="Tsai I.J."/>
        </authorList>
    </citation>
    <scope>NUCLEOTIDE SEQUENCE [LARGE SCALE GENOMIC DNA]</scope>
    <source>
        <strain evidence="10">169a</strain>
    </source>
</reference>
<organism evidence="10 11">
    <name type="scientific">Acrodontium crateriforme</name>
    <dbReference type="NCBI Taxonomy" id="150365"/>
    <lineage>
        <taxon>Eukaryota</taxon>
        <taxon>Fungi</taxon>
        <taxon>Dikarya</taxon>
        <taxon>Ascomycota</taxon>
        <taxon>Pezizomycotina</taxon>
        <taxon>Dothideomycetes</taxon>
        <taxon>Dothideomycetidae</taxon>
        <taxon>Mycosphaerellales</taxon>
        <taxon>Teratosphaeriaceae</taxon>
        <taxon>Acrodontium</taxon>
    </lineage>
</organism>
<dbReference type="InterPro" id="IPR036851">
    <property type="entry name" value="Chloroperoxidase-like_sf"/>
</dbReference>
<keyword evidence="5" id="KW-0560">Oxidoreductase</keyword>
<keyword evidence="3" id="KW-0349">Heme</keyword>
<dbReference type="Proteomes" id="UP001303373">
    <property type="component" value="Chromosome 6"/>
</dbReference>
<dbReference type="PROSITE" id="PS51405">
    <property type="entry name" value="HEME_HALOPEROXIDASE"/>
    <property type="match status" value="1"/>
</dbReference>
<evidence type="ECO:0000256" key="8">
    <source>
        <dbReference type="SAM" id="SignalP"/>
    </source>
</evidence>
<evidence type="ECO:0000256" key="3">
    <source>
        <dbReference type="ARBA" id="ARBA00022617"/>
    </source>
</evidence>
<dbReference type="PANTHER" id="PTHR33577:SF1">
    <property type="entry name" value="HEME HALOPEROXIDASE FAMILY PROFILE DOMAIN-CONTAINING PROTEIN"/>
    <property type="match status" value="1"/>
</dbReference>
<evidence type="ECO:0000256" key="2">
    <source>
        <dbReference type="ARBA" id="ARBA00022559"/>
    </source>
</evidence>
<dbReference type="PANTHER" id="PTHR33577">
    <property type="entry name" value="STERIGMATOCYSTIN BIOSYNTHESIS PEROXIDASE STCC-RELATED"/>
    <property type="match status" value="1"/>
</dbReference>
<dbReference type="Pfam" id="PF01328">
    <property type="entry name" value="Peroxidase_2"/>
    <property type="match status" value="1"/>
</dbReference>
<accession>A0AAQ3M4X7</accession>
<gene>
    <name evidence="10" type="ORF">R9X50_00421700</name>
</gene>